<dbReference type="HOGENOM" id="CLU_118253_0_0_1"/>
<proteinExistence type="predicted"/>
<dbReference type="InParanoid" id="K1QQ02"/>
<name>K1QQ02_MAGGI</name>
<organism evidence="1">
    <name type="scientific">Magallana gigas</name>
    <name type="common">Pacific oyster</name>
    <name type="synonym">Crassostrea gigas</name>
    <dbReference type="NCBI Taxonomy" id="29159"/>
    <lineage>
        <taxon>Eukaryota</taxon>
        <taxon>Metazoa</taxon>
        <taxon>Spiralia</taxon>
        <taxon>Lophotrochozoa</taxon>
        <taxon>Mollusca</taxon>
        <taxon>Bivalvia</taxon>
        <taxon>Autobranchia</taxon>
        <taxon>Pteriomorphia</taxon>
        <taxon>Ostreida</taxon>
        <taxon>Ostreoidea</taxon>
        <taxon>Ostreidae</taxon>
        <taxon>Magallana</taxon>
    </lineage>
</organism>
<accession>K1QQ02</accession>
<reference evidence="1" key="1">
    <citation type="journal article" date="2012" name="Nature">
        <title>The oyster genome reveals stress adaptation and complexity of shell formation.</title>
        <authorList>
            <person name="Zhang G."/>
            <person name="Fang X."/>
            <person name="Guo X."/>
            <person name="Li L."/>
            <person name="Luo R."/>
            <person name="Xu F."/>
            <person name="Yang P."/>
            <person name="Zhang L."/>
            <person name="Wang X."/>
            <person name="Qi H."/>
            <person name="Xiong Z."/>
            <person name="Que H."/>
            <person name="Xie Y."/>
            <person name="Holland P.W."/>
            <person name="Paps J."/>
            <person name="Zhu Y."/>
            <person name="Wu F."/>
            <person name="Chen Y."/>
            <person name="Wang J."/>
            <person name="Peng C."/>
            <person name="Meng J."/>
            <person name="Yang L."/>
            <person name="Liu J."/>
            <person name="Wen B."/>
            <person name="Zhang N."/>
            <person name="Huang Z."/>
            <person name="Zhu Q."/>
            <person name="Feng Y."/>
            <person name="Mount A."/>
            <person name="Hedgecock D."/>
            <person name="Xu Z."/>
            <person name="Liu Y."/>
            <person name="Domazet-Loso T."/>
            <person name="Du Y."/>
            <person name="Sun X."/>
            <person name="Zhang S."/>
            <person name="Liu B."/>
            <person name="Cheng P."/>
            <person name="Jiang X."/>
            <person name="Li J."/>
            <person name="Fan D."/>
            <person name="Wang W."/>
            <person name="Fu W."/>
            <person name="Wang T."/>
            <person name="Wang B."/>
            <person name="Zhang J."/>
            <person name="Peng Z."/>
            <person name="Li Y."/>
            <person name="Li N."/>
            <person name="Wang J."/>
            <person name="Chen M."/>
            <person name="He Y."/>
            <person name="Tan F."/>
            <person name="Song X."/>
            <person name="Zheng Q."/>
            <person name="Huang R."/>
            <person name="Yang H."/>
            <person name="Du X."/>
            <person name="Chen L."/>
            <person name="Yang M."/>
            <person name="Gaffney P.M."/>
            <person name="Wang S."/>
            <person name="Luo L."/>
            <person name="She Z."/>
            <person name="Ming Y."/>
            <person name="Huang W."/>
            <person name="Zhang S."/>
            <person name="Huang B."/>
            <person name="Zhang Y."/>
            <person name="Qu T."/>
            <person name="Ni P."/>
            <person name="Miao G."/>
            <person name="Wang J."/>
            <person name="Wang Q."/>
            <person name="Steinberg C.E."/>
            <person name="Wang H."/>
            <person name="Li N."/>
            <person name="Qian L."/>
            <person name="Zhang G."/>
            <person name="Li Y."/>
            <person name="Yang H."/>
            <person name="Liu X."/>
            <person name="Wang J."/>
            <person name="Yin Y."/>
            <person name="Wang J."/>
        </authorList>
    </citation>
    <scope>NUCLEOTIDE SEQUENCE [LARGE SCALE GENOMIC DNA]</scope>
    <source>
        <strain evidence="1">05x7-T-G4-1.051#20</strain>
    </source>
</reference>
<protein>
    <submittedName>
        <fullName evidence="1">Uncharacterized protein</fullName>
    </submittedName>
</protein>
<dbReference type="AlphaFoldDB" id="K1QQ02"/>
<evidence type="ECO:0000313" key="1">
    <source>
        <dbReference type="EMBL" id="EKC30940.1"/>
    </source>
</evidence>
<gene>
    <name evidence="1" type="ORF">CGI_10012849</name>
</gene>
<sequence>MNSLMAELPVINLQPMKSSSWVGSPWFYVCLTLAVTITIGLCIKKWKTIKKWGGICCSGCWTGCRKRGSDGDKKGSSKDTVFCCVNPEKRTSSDIIELEPIPKVTRIQEKPRRSGRIATRKLTSNTGTISTKLTEQLLGEEKNEESPWTKYYRPDPELARKYLEEKAAMSTQQRNAGDAPREVASPSAPTLYPRVPMMDE</sequence>
<dbReference type="EMBL" id="JH815902">
    <property type="protein sequence ID" value="EKC30940.1"/>
    <property type="molecule type" value="Genomic_DNA"/>
</dbReference>